<dbReference type="GO" id="GO:0016020">
    <property type="term" value="C:membrane"/>
    <property type="evidence" value="ECO:0007669"/>
    <property type="project" value="TreeGrafter"/>
</dbReference>
<organism evidence="2 3">
    <name type="scientific">Ktedonobacter racemifer DSM 44963</name>
    <dbReference type="NCBI Taxonomy" id="485913"/>
    <lineage>
        <taxon>Bacteria</taxon>
        <taxon>Bacillati</taxon>
        <taxon>Chloroflexota</taxon>
        <taxon>Ktedonobacteria</taxon>
        <taxon>Ktedonobacterales</taxon>
        <taxon>Ktedonobacteraceae</taxon>
        <taxon>Ktedonobacter</taxon>
    </lineage>
</organism>
<dbReference type="SUPFAM" id="SSF53474">
    <property type="entry name" value="alpha/beta-Hydrolases"/>
    <property type="match status" value="1"/>
</dbReference>
<keyword evidence="2" id="KW-0378">Hydrolase</keyword>
<comment type="caution">
    <text evidence="2">The sequence shown here is derived from an EMBL/GenBank/DDBJ whole genome shotgun (WGS) entry which is preliminary data.</text>
</comment>
<dbReference type="OrthoDB" id="9775557at2"/>
<dbReference type="Pfam" id="PF12697">
    <property type="entry name" value="Abhydrolase_6"/>
    <property type="match status" value="1"/>
</dbReference>
<dbReference type="eggNOG" id="COG2267">
    <property type="taxonomic scope" value="Bacteria"/>
</dbReference>
<dbReference type="InterPro" id="IPR000073">
    <property type="entry name" value="AB_hydrolase_1"/>
</dbReference>
<dbReference type="RefSeq" id="WP_007918160.1">
    <property type="nucleotide sequence ID" value="NZ_ADVG01000004.1"/>
</dbReference>
<name>D6U2R7_KTERA</name>
<accession>D6U2R7</accession>
<sequence length="287" mass="31844">MQIDSRMVRSADGCHLYAEAVGNRDHPAILFIPGASVTGTWWRKQFDSLSDTFYCVRFDLRGNGASDKPSDPAAYQESQRWADDIAAIISAFELSKPTVCAWSYGGYALGGYLQHYGQANLSGVVMVDSGAQLNTDQSKDQLHEAFGQLIGKLFSPDVTAYREGVEDVFKSLTAAPVEDRDRADFHGASFLMAPATWQAMFGRRIDHTEDFERVSLPILVVHGQQDPIFTPRAAEQFREIIPQAQISSYPCAHAPFYECAERFNLELVQLMNDVSSKRHVAARHGSG</sequence>
<evidence type="ECO:0000313" key="2">
    <source>
        <dbReference type="EMBL" id="EFH81031.1"/>
    </source>
</evidence>
<feature type="domain" description="AB hydrolase-1" evidence="1">
    <location>
        <begin position="29"/>
        <end position="263"/>
    </location>
</feature>
<evidence type="ECO:0000313" key="3">
    <source>
        <dbReference type="Proteomes" id="UP000004508"/>
    </source>
</evidence>
<evidence type="ECO:0000259" key="1">
    <source>
        <dbReference type="Pfam" id="PF12697"/>
    </source>
</evidence>
<dbReference type="FunCoup" id="D6U2R7">
    <property type="interactions" value="23"/>
</dbReference>
<dbReference type="PANTHER" id="PTHR43798:SF33">
    <property type="entry name" value="HYDROLASE, PUTATIVE (AFU_ORTHOLOGUE AFUA_2G14860)-RELATED"/>
    <property type="match status" value="1"/>
</dbReference>
<dbReference type="InterPro" id="IPR029058">
    <property type="entry name" value="AB_hydrolase_fold"/>
</dbReference>
<gene>
    <name evidence="2" type="ORF">Krac_1696</name>
</gene>
<dbReference type="PANTHER" id="PTHR43798">
    <property type="entry name" value="MONOACYLGLYCEROL LIPASE"/>
    <property type="match status" value="1"/>
</dbReference>
<dbReference type="AlphaFoldDB" id="D6U2R7"/>
<dbReference type="STRING" id="485913.Krac_1696"/>
<protein>
    <submittedName>
        <fullName evidence="2">Alpha/beta hydrolase fold protein</fullName>
    </submittedName>
</protein>
<dbReference type="GO" id="GO:0016787">
    <property type="term" value="F:hydrolase activity"/>
    <property type="evidence" value="ECO:0007669"/>
    <property type="project" value="UniProtKB-KW"/>
</dbReference>
<dbReference type="Gene3D" id="3.40.50.1820">
    <property type="entry name" value="alpha/beta hydrolase"/>
    <property type="match status" value="1"/>
</dbReference>
<dbReference type="Proteomes" id="UP000004508">
    <property type="component" value="Unassembled WGS sequence"/>
</dbReference>
<dbReference type="InterPro" id="IPR050266">
    <property type="entry name" value="AB_hydrolase_sf"/>
</dbReference>
<dbReference type="EMBL" id="ADVG01000004">
    <property type="protein sequence ID" value="EFH81031.1"/>
    <property type="molecule type" value="Genomic_DNA"/>
</dbReference>
<proteinExistence type="predicted"/>
<dbReference type="InParanoid" id="D6U2R7"/>
<keyword evidence="3" id="KW-1185">Reference proteome</keyword>
<reference evidence="2 3" key="1">
    <citation type="journal article" date="2011" name="Stand. Genomic Sci.">
        <title>Non-contiguous finished genome sequence and contextual data of the filamentous soil bacterium Ktedonobacter racemifer type strain (SOSP1-21).</title>
        <authorList>
            <person name="Chang Y.J."/>
            <person name="Land M."/>
            <person name="Hauser L."/>
            <person name="Chertkov O."/>
            <person name="Del Rio T.G."/>
            <person name="Nolan M."/>
            <person name="Copeland A."/>
            <person name="Tice H."/>
            <person name="Cheng J.F."/>
            <person name="Lucas S."/>
            <person name="Han C."/>
            <person name="Goodwin L."/>
            <person name="Pitluck S."/>
            <person name="Ivanova N."/>
            <person name="Ovchinikova G."/>
            <person name="Pati A."/>
            <person name="Chen A."/>
            <person name="Palaniappan K."/>
            <person name="Mavromatis K."/>
            <person name="Liolios K."/>
            <person name="Brettin T."/>
            <person name="Fiebig A."/>
            <person name="Rohde M."/>
            <person name="Abt B."/>
            <person name="Goker M."/>
            <person name="Detter J.C."/>
            <person name="Woyke T."/>
            <person name="Bristow J."/>
            <person name="Eisen J.A."/>
            <person name="Markowitz V."/>
            <person name="Hugenholtz P."/>
            <person name="Kyrpides N.C."/>
            <person name="Klenk H.P."/>
            <person name="Lapidus A."/>
        </authorList>
    </citation>
    <scope>NUCLEOTIDE SEQUENCE [LARGE SCALE GENOMIC DNA]</scope>
    <source>
        <strain evidence="3">DSM 44963</strain>
    </source>
</reference>